<evidence type="ECO:0000313" key="2">
    <source>
        <dbReference type="Proteomes" id="UP000749311"/>
    </source>
</evidence>
<gene>
    <name evidence="1" type="ORF">FB473_002273</name>
</gene>
<dbReference type="Pfam" id="PF06999">
    <property type="entry name" value="Suc_Fer-like"/>
    <property type="match status" value="1"/>
</dbReference>
<dbReference type="EMBL" id="JAAMOZ010000001">
    <property type="protein sequence ID" value="NIH57628.1"/>
    <property type="molecule type" value="Genomic_DNA"/>
</dbReference>
<evidence type="ECO:0000313" key="1">
    <source>
        <dbReference type="EMBL" id="NIH57628.1"/>
    </source>
</evidence>
<keyword evidence="2" id="KW-1185">Reference proteome</keyword>
<evidence type="ECO:0008006" key="3">
    <source>
        <dbReference type="Google" id="ProtNLM"/>
    </source>
</evidence>
<comment type="caution">
    <text evidence="1">The sequence shown here is derived from an EMBL/GenBank/DDBJ whole genome shotgun (WGS) entry which is preliminary data.</text>
</comment>
<proteinExistence type="predicted"/>
<sequence>MSLDAAGVPPWGPARCSLASRAAGEPAIGTAAVARGFLVLEQAGSWGRAAAVESQLDPLLGKALDTVLSAVGGRFALLRIPGESTGSATGRPRIALVAGGLTTPTPWLLRGTVSDPGELAVLPWEALDDATPGRLRVDAPWLFPTEEPVMLVCTNGRRDRCCAIAGRGVAAEASGDRPGQVYETTHTGGHRFAPTGVLLPFGQGFARLDASLVEAALDAARSGRLAPELMDETHNRGCSALPKPAQAALATVQSRFGVPALTGWEVEATREDDGWTVRLRLGDDTWHTRVTESVDRSASRPVSCGGPPEPVTSWQVELVSADT</sequence>
<organism evidence="1 2">
    <name type="scientific">Brooklawnia cerclae</name>
    <dbReference type="NCBI Taxonomy" id="349934"/>
    <lineage>
        <taxon>Bacteria</taxon>
        <taxon>Bacillati</taxon>
        <taxon>Actinomycetota</taxon>
        <taxon>Actinomycetes</taxon>
        <taxon>Propionibacteriales</taxon>
        <taxon>Propionibacteriaceae</taxon>
        <taxon>Brooklawnia</taxon>
    </lineage>
</organism>
<dbReference type="InterPro" id="IPR009737">
    <property type="entry name" value="Aim32/Apd1-like"/>
</dbReference>
<protein>
    <recommendedName>
        <fullName evidence="3">Sucrase ferredoxin</fullName>
    </recommendedName>
</protein>
<dbReference type="RefSeq" id="WP_167167649.1">
    <property type="nucleotide sequence ID" value="NZ_BAAAOO010000007.1"/>
</dbReference>
<accession>A0ABX0SGV8</accession>
<name>A0ABX0SGV8_9ACTN</name>
<dbReference type="Proteomes" id="UP000749311">
    <property type="component" value="Unassembled WGS sequence"/>
</dbReference>
<reference evidence="1 2" key="1">
    <citation type="submission" date="2020-02" db="EMBL/GenBank/DDBJ databases">
        <title>Sequencing the genomes of 1000 actinobacteria strains.</title>
        <authorList>
            <person name="Klenk H.-P."/>
        </authorList>
    </citation>
    <scope>NUCLEOTIDE SEQUENCE [LARGE SCALE GENOMIC DNA]</scope>
    <source>
        <strain evidence="1 2">DSM 19609</strain>
    </source>
</reference>